<accession>A0A9Y2JIQ2</accession>
<proteinExistence type="predicted"/>
<protein>
    <submittedName>
        <fullName evidence="1">Uncharacterized protein</fullName>
    </submittedName>
</protein>
<keyword evidence="2" id="KW-1185">Reference proteome</keyword>
<dbReference type="RefSeq" id="WP_285994513.1">
    <property type="nucleotide sequence ID" value="NZ_CP127295.1"/>
</dbReference>
<reference evidence="1 2" key="1">
    <citation type="submission" date="2023-06" db="EMBL/GenBank/DDBJ databases">
        <authorList>
            <person name="Oyuntsetseg B."/>
            <person name="Kim S.B."/>
        </authorList>
    </citation>
    <scope>NUCLEOTIDE SEQUENCE [LARGE SCALE GENOMIC DNA]</scope>
    <source>
        <strain evidence="1 2">4-36</strain>
    </source>
</reference>
<dbReference type="AlphaFoldDB" id="A0A9Y2JIQ2"/>
<dbReference type="EMBL" id="CP127295">
    <property type="protein sequence ID" value="WIX98028.1"/>
    <property type="molecule type" value="Genomic_DNA"/>
</dbReference>
<dbReference type="KEGG" id="amog:QRX60_28575"/>
<evidence type="ECO:0000313" key="1">
    <source>
        <dbReference type="EMBL" id="WIX98028.1"/>
    </source>
</evidence>
<dbReference type="Proteomes" id="UP001239397">
    <property type="component" value="Chromosome"/>
</dbReference>
<sequence length="108" mass="11031">MTRPLTESARLAAQTADYLAATIVAALHPDVALVADPAPADSLLREHAQRLSGVLFDLIVRLDPGSHGLPGAAGKAAHIADQITLSPQPALGCVTGTGIHDAHVPHAP</sequence>
<gene>
    <name evidence="1" type="ORF">QRX60_28575</name>
</gene>
<organism evidence="1 2">
    <name type="scientific">Amycolatopsis mongoliensis</name>
    <dbReference type="NCBI Taxonomy" id="715475"/>
    <lineage>
        <taxon>Bacteria</taxon>
        <taxon>Bacillati</taxon>
        <taxon>Actinomycetota</taxon>
        <taxon>Actinomycetes</taxon>
        <taxon>Pseudonocardiales</taxon>
        <taxon>Pseudonocardiaceae</taxon>
        <taxon>Amycolatopsis</taxon>
    </lineage>
</organism>
<evidence type="ECO:0000313" key="2">
    <source>
        <dbReference type="Proteomes" id="UP001239397"/>
    </source>
</evidence>
<name>A0A9Y2JIQ2_9PSEU</name>